<gene>
    <name evidence="1" type="ORF">A3A35_03280</name>
</gene>
<proteinExistence type="predicted"/>
<sequence length="68" mass="7923">MYRKRGSCGGDREVTKYHVYLGEVERNDGKKRKCGDGAWDKDFFAGENPERYQNFENAEGMKKKQLLS</sequence>
<dbReference type="Proteomes" id="UP000179115">
    <property type="component" value="Unassembled WGS sequence"/>
</dbReference>
<dbReference type="AlphaFoldDB" id="A0A1F6ECR6"/>
<comment type="caution">
    <text evidence="1">The sequence shown here is derived from an EMBL/GenBank/DDBJ whole genome shotgun (WGS) entry which is preliminary data.</text>
</comment>
<dbReference type="STRING" id="1798508.A3A35_03280"/>
<protein>
    <submittedName>
        <fullName evidence="1">Uncharacterized protein</fullName>
    </submittedName>
</protein>
<reference evidence="1 2" key="1">
    <citation type="journal article" date="2016" name="Nat. Commun.">
        <title>Thousands of microbial genomes shed light on interconnected biogeochemical processes in an aquifer system.</title>
        <authorList>
            <person name="Anantharaman K."/>
            <person name="Brown C.T."/>
            <person name="Hug L.A."/>
            <person name="Sharon I."/>
            <person name="Castelle C.J."/>
            <person name="Probst A.J."/>
            <person name="Thomas B.C."/>
            <person name="Singh A."/>
            <person name="Wilkins M.J."/>
            <person name="Karaoz U."/>
            <person name="Brodie E.L."/>
            <person name="Williams K.H."/>
            <person name="Hubbard S.S."/>
            <person name="Banfield J.F."/>
        </authorList>
    </citation>
    <scope>NUCLEOTIDE SEQUENCE [LARGE SCALE GENOMIC DNA]</scope>
</reference>
<evidence type="ECO:0000313" key="2">
    <source>
        <dbReference type="Proteomes" id="UP000179115"/>
    </source>
</evidence>
<accession>A0A1F6ECR6</accession>
<name>A0A1F6ECR6_9BACT</name>
<evidence type="ECO:0000313" key="1">
    <source>
        <dbReference type="EMBL" id="OGG71441.1"/>
    </source>
</evidence>
<organism evidence="1 2">
    <name type="scientific">Candidatus Kaiserbacteria bacterium RIFCSPLOWO2_01_FULL_51_21</name>
    <dbReference type="NCBI Taxonomy" id="1798508"/>
    <lineage>
        <taxon>Bacteria</taxon>
        <taxon>Candidatus Kaiseribacteriota</taxon>
    </lineage>
</organism>
<dbReference type="EMBL" id="MFLV01000022">
    <property type="protein sequence ID" value="OGG71441.1"/>
    <property type="molecule type" value="Genomic_DNA"/>
</dbReference>